<evidence type="ECO:0000313" key="3">
    <source>
        <dbReference type="Proteomes" id="UP000016932"/>
    </source>
</evidence>
<evidence type="ECO:0000256" key="1">
    <source>
        <dbReference type="SAM" id="MobiDB-lite"/>
    </source>
</evidence>
<feature type="region of interest" description="Disordered" evidence="1">
    <location>
        <begin position="207"/>
        <end position="229"/>
    </location>
</feature>
<accession>M3AED8</accession>
<dbReference type="HOGENOM" id="CLU_916914_0_0_1"/>
<feature type="region of interest" description="Disordered" evidence="1">
    <location>
        <begin position="78"/>
        <end position="97"/>
    </location>
</feature>
<dbReference type="GeneID" id="19337341"/>
<sequence>MLERAFDVLNSARCFLGRSKHRWRQCENCGFVDSRPLSAKISGKTPPGVIVVWIEVMGMRMRAWRFRNMIKLARSLGRRVDRRSKQRRKPSSRVVQSRRSIGMEFGAEWLADGAGASLRGEACHGLHSRWHRQHTVRMHLHRSRNVLGHSDIQVWPASETRHSLPYCSPSPPTRSAVRSLSLPSHFLCDFICPTLHAHSASKRLSRLASPNPLEPRSGVGCSFNGEPNRQRLQPQPVFPSDLSHVRVTTTRLLLIPSPRRPGHGVGLLSERERTFGMGYSGIAPGLRPAVEADALFAGLDGHRR</sequence>
<proteinExistence type="predicted"/>
<feature type="non-terminal residue" evidence="2">
    <location>
        <position position="304"/>
    </location>
</feature>
<feature type="compositionally biased region" description="Basic residues" evidence="1">
    <location>
        <begin position="78"/>
        <end position="91"/>
    </location>
</feature>
<dbReference type="VEuPathDB" id="FungiDB:MYCFIDRAFT_211207"/>
<name>M3AED8_PSEFD</name>
<dbReference type="RefSeq" id="XP_007926325.1">
    <property type="nucleotide sequence ID" value="XM_007928134.1"/>
</dbReference>
<dbReference type="AlphaFoldDB" id="M3AED8"/>
<dbReference type="Proteomes" id="UP000016932">
    <property type="component" value="Unassembled WGS sequence"/>
</dbReference>
<reference evidence="2 3" key="1">
    <citation type="journal article" date="2012" name="PLoS Pathog.">
        <title>Diverse lifestyles and strategies of plant pathogenesis encoded in the genomes of eighteen Dothideomycetes fungi.</title>
        <authorList>
            <person name="Ohm R.A."/>
            <person name="Feau N."/>
            <person name="Henrissat B."/>
            <person name="Schoch C.L."/>
            <person name="Horwitz B.A."/>
            <person name="Barry K.W."/>
            <person name="Condon B.J."/>
            <person name="Copeland A.C."/>
            <person name="Dhillon B."/>
            <person name="Glaser F."/>
            <person name="Hesse C.N."/>
            <person name="Kosti I."/>
            <person name="LaButti K."/>
            <person name="Lindquist E.A."/>
            <person name="Lucas S."/>
            <person name="Salamov A.A."/>
            <person name="Bradshaw R.E."/>
            <person name="Ciuffetti L."/>
            <person name="Hamelin R.C."/>
            <person name="Kema G.H.J."/>
            <person name="Lawrence C."/>
            <person name="Scott J.A."/>
            <person name="Spatafora J.W."/>
            <person name="Turgeon B.G."/>
            <person name="de Wit P.J.G.M."/>
            <person name="Zhong S."/>
            <person name="Goodwin S.B."/>
            <person name="Grigoriev I.V."/>
        </authorList>
    </citation>
    <scope>NUCLEOTIDE SEQUENCE [LARGE SCALE GENOMIC DNA]</scope>
    <source>
        <strain evidence="2 3">CIRAD86</strain>
    </source>
</reference>
<keyword evidence="3" id="KW-1185">Reference proteome</keyword>
<dbReference type="EMBL" id="KB446558">
    <property type="protein sequence ID" value="EME82951.1"/>
    <property type="molecule type" value="Genomic_DNA"/>
</dbReference>
<evidence type="ECO:0000313" key="2">
    <source>
        <dbReference type="EMBL" id="EME82951.1"/>
    </source>
</evidence>
<gene>
    <name evidence="2" type="ORF">MYCFIDRAFT_211207</name>
</gene>
<dbReference type="KEGG" id="pfj:MYCFIDRAFT_211207"/>
<protein>
    <submittedName>
        <fullName evidence="2">Uncharacterized protein</fullName>
    </submittedName>
</protein>
<organism evidence="2 3">
    <name type="scientific">Pseudocercospora fijiensis (strain CIRAD86)</name>
    <name type="common">Black leaf streak disease fungus</name>
    <name type="synonym">Mycosphaerella fijiensis</name>
    <dbReference type="NCBI Taxonomy" id="383855"/>
    <lineage>
        <taxon>Eukaryota</taxon>
        <taxon>Fungi</taxon>
        <taxon>Dikarya</taxon>
        <taxon>Ascomycota</taxon>
        <taxon>Pezizomycotina</taxon>
        <taxon>Dothideomycetes</taxon>
        <taxon>Dothideomycetidae</taxon>
        <taxon>Mycosphaerellales</taxon>
        <taxon>Mycosphaerellaceae</taxon>
        <taxon>Pseudocercospora</taxon>
    </lineage>
</organism>